<dbReference type="STRING" id="490188.SAMN04488068_2159"/>
<dbReference type="Proteomes" id="UP000199758">
    <property type="component" value="Unassembled WGS sequence"/>
</dbReference>
<evidence type="ECO:0000313" key="2">
    <source>
        <dbReference type="EMBL" id="SHG99463.1"/>
    </source>
</evidence>
<organism evidence="2 3">
    <name type="scientific">Hydrocarboniphaga daqingensis</name>
    <dbReference type="NCBI Taxonomy" id="490188"/>
    <lineage>
        <taxon>Bacteria</taxon>
        <taxon>Pseudomonadati</taxon>
        <taxon>Pseudomonadota</taxon>
        <taxon>Gammaproteobacteria</taxon>
        <taxon>Nevskiales</taxon>
        <taxon>Nevskiaceae</taxon>
        <taxon>Hydrocarboniphaga</taxon>
    </lineage>
</organism>
<accession>A0A1M5PDX0</accession>
<evidence type="ECO:0000313" key="3">
    <source>
        <dbReference type="Proteomes" id="UP000199758"/>
    </source>
</evidence>
<name>A0A1M5PDX0_9GAMM</name>
<keyword evidence="3" id="KW-1185">Reference proteome</keyword>
<dbReference type="PROSITE" id="PS51257">
    <property type="entry name" value="PROKAR_LIPOPROTEIN"/>
    <property type="match status" value="1"/>
</dbReference>
<gene>
    <name evidence="2" type="ORF">SAMN04488068_2159</name>
</gene>
<feature type="chain" id="PRO_5013019662" description="DUF4136 domain-containing protein" evidence="1">
    <location>
        <begin position="25"/>
        <end position="177"/>
    </location>
</feature>
<sequence>MRNSVLRSLTLTSLALALTACATATPYQPIKNGVGYAEQRLESNRYKVTFAGNSSTPRQTVENYLLYRAAEVTLQNGYDYFVQADANTDAQTTYSQTFSGGFGGFGGYGGYWSPFYGPGFGLGVSNAIPRTEYEAQANILVFKGPKPADNFKAFDAREVKANLESLIARPPQQAARN</sequence>
<dbReference type="EMBL" id="FQWZ01000004">
    <property type="protein sequence ID" value="SHG99463.1"/>
    <property type="molecule type" value="Genomic_DNA"/>
</dbReference>
<dbReference type="NCBIfam" id="NF047637">
    <property type="entry name" value="lipo_CC0125"/>
    <property type="match status" value="1"/>
</dbReference>
<dbReference type="OrthoDB" id="7172943at2"/>
<evidence type="ECO:0008006" key="4">
    <source>
        <dbReference type="Google" id="ProtNLM"/>
    </source>
</evidence>
<keyword evidence="1" id="KW-0732">Signal</keyword>
<proteinExistence type="predicted"/>
<protein>
    <recommendedName>
        <fullName evidence="4">DUF4136 domain-containing protein</fullName>
    </recommendedName>
</protein>
<dbReference type="RefSeq" id="WP_072897345.1">
    <property type="nucleotide sequence ID" value="NZ_FQWZ01000004.1"/>
</dbReference>
<evidence type="ECO:0000256" key="1">
    <source>
        <dbReference type="SAM" id="SignalP"/>
    </source>
</evidence>
<reference evidence="2 3" key="1">
    <citation type="submission" date="2016-11" db="EMBL/GenBank/DDBJ databases">
        <authorList>
            <person name="Jaros S."/>
            <person name="Januszkiewicz K."/>
            <person name="Wedrychowicz H."/>
        </authorList>
    </citation>
    <scope>NUCLEOTIDE SEQUENCE [LARGE SCALE GENOMIC DNA]</scope>
    <source>
        <strain evidence="2 3">CGMCC 1.7049</strain>
    </source>
</reference>
<dbReference type="AlphaFoldDB" id="A0A1M5PDX0"/>
<feature type="signal peptide" evidence="1">
    <location>
        <begin position="1"/>
        <end position="24"/>
    </location>
</feature>